<feature type="transmembrane region" description="Helical" evidence="1">
    <location>
        <begin position="21"/>
        <end position="40"/>
    </location>
</feature>
<keyword evidence="3" id="KW-1185">Reference proteome</keyword>
<name>A0A3M8VFH2_9ACTN</name>
<dbReference type="Proteomes" id="UP000275401">
    <property type="component" value="Unassembled WGS sequence"/>
</dbReference>
<organism evidence="2 3">
    <name type="scientific">Streptomyces botrytidirepellens</name>
    <dbReference type="NCBI Taxonomy" id="2486417"/>
    <lineage>
        <taxon>Bacteria</taxon>
        <taxon>Bacillati</taxon>
        <taxon>Actinomycetota</taxon>
        <taxon>Actinomycetes</taxon>
        <taxon>Kitasatosporales</taxon>
        <taxon>Streptomycetaceae</taxon>
        <taxon>Streptomyces</taxon>
    </lineage>
</organism>
<keyword evidence="1" id="KW-0472">Membrane</keyword>
<keyword evidence="1" id="KW-1133">Transmembrane helix</keyword>
<evidence type="ECO:0000256" key="1">
    <source>
        <dbReference type="SAM" id="Phobius"/>
    </source>
</evidence>
<dbReference type="AlphaFoldDB" id="A0A3M8VFH2"/>
<accession>A0A3M8VFH2</accession>
<evidence type="ECO:0000313" key="3">
    <source>
        <dbReference type="Proteomes" id="UP000275401"/>
    </source>
</evidence>
<feature type="non-terminal residue" evidence="2">
    <location>
        <position position="189"/>
    </location>
</feature>
<keyword evidence="1" id="KW-0812">Transmembrane</keyword>
<dbReference type="RefSeq" id="WP_148082067.1">
    <property type="nucleotide sequence ID" value="NZ_RIBZ01000406.1"/>
</dbReference>
<evidence type="ECO:0000313" key="2">
    <source>
        <dbReference type="EMBL" id="RNG14673.1"/>
    </source>
</evidence>
<comment type="caution">
    <text evidence="2">The sequence shown here is derived from an EMBL/GenBank/DDBJ whole genome shotgun (WGS) entry which is preliminary data.</text>
</comment>
<sequence>MPQSPHPPSLLESAPRRRVLAPGWLPPLIAAAAAGVAYALADDPLARVLVPFAVALGAYVLGAALARLWPRARWRVTELGLHRLRGTRNVATHLSTPAQPLVLTVPDLAVRMPLDYGASAIGSLSATGATGLRMSPFPFHLAFRRIGLPLRLADGKNAVPGLAAHWEAGFARREAALLAAAAEGPLPAP</sequence>
<reference evidence="2 3" key="1">
    <citation type="submission" date="2018-11" db="EMBL/GenBank/DDBJ databases">
        <title>The Potential of Streptomyces as Biocontrol Agents against the Tomato grey mould, Botrytis cinerea (Gray mold) Frontiers in Microbiology.</title>
        <authorList>
            <person name="Li D."/>
        </authorList>
    </citation>
    <scope>NUCLEOTIDE SEQUENCE [LARGE SCALE GENOMIC DNA]</scope>
    <source>
        <strain evidence="2 3">NEAU-LD23</strain>
    </source>
</reference>
<gene>
    <name evidence="2" type="ORF">EEJ42_31210</name>
</gene>
<feature type="transmembrane region" description="Helical" evidence="1">
    <location>
        <begin position="46"/>
        <end position="66"/>
    </location>
</feature>
<proteinExistence type="predicted"/>
<dbReference type="EMBL" id="RIBZ01000406">
    <property type="protein sequence ID" value="RNG14673.1"/>
    <property type="molecule type" value="Genomic_DNA"/>
</dbReference>
<protein>
    <submittedName>
        <fullName evidence="2">Uncharacterized protein</fullName>
    </submittedName>
</protein>